<accession>A0AAW0CLL7</accession>
<evidence type="ECO:0000256" key="1">
    <source>
        <dbReference type="SAM" id="MobiDB-lite"/>
    </source>
</evidence>
<dbReference type="Proteomes" id="UP001383192">
    <property type="component" value="Unassembled WGS sequence"/>
</dbReference>
<evidence type="ECO:0000313" key="2">
    <source>
        <dbReference type="EMBL" id="KAK7040816.1"/>
    </source>
</evidence>
<name>A0AAW0CLL7_9AGAR</name>
<dbReference type="AlphaFoldDB" id="A0AAW0CLL7"/>
<comment type="caution">
    <text evidence="2">The sequence shown here is derived from an EMBL/GenBank/DDBJ whole genome shotgun (WGS) entry which is preliminary data.</text>
</comment>
<feature type="region of interest" description="Disordered" evidence="1">
    <location>
        <begin position="249"/>
        <end position="275"/>
    </location>
</feature>
<keyword evidence="3" id="KW-1185">Reference proteome</keyword>
<organism evidence="2 3">
    <name type="scientific">Paramarasmius palmivorus</name>
    <dbReference type="NCBI Taxonomy" id="297713"/>
    <lineage>
        <taxon>Eukaryota</taxon>
        <taxon>Fungi</taxon>
        <taxon>Dikarya</taxon>
        <taxon>Basidiomycota</taxon>
        <taxon>Agaricomycotina</taxon>
        <taxon>Agaricomycetes</taxon>
        <taxon>Agaricomycetidae</taxon>
        <taxon>Agaricales</taxon>
        <taxon>Marasmiineae</taxon>
        <taxon>Marasmiaceae</taxon>
        <taxon>Paramarasmius</taxon>
    </lineage>
</organism>
<proteinExistence type="predicted"/>
<protein>
    <submittedName>
        <fullName evidence="2">Uncharacterized protein</fullName>
    </submittedName>
</protein>
<evidence type="ECO:0000313" key="3">
    <source>
        <dbReference type="Proteomes" id="UP001383192"/>
    </source>
</evidence>
<reference evidence="2 3" key="1">
    <citation type="submission" date="2024-01" db="EMBL/GenBank/DDBJ databases">
        <title>A draft genome for a cacao thread blight-causing isolate of Paramarasmius palmivorus.</title>
        <authorList>
            <person name="Baruah I.K."/>
            <person name="Bukari Y."/>
            <person name="Amoako-Attah I."/>
            <person name="Meinhardt L.W."/>
            <person name="Bailey B.A."/>
            <person name="Cohen S.P."/>
        </authorList>
    </citation>
    <scope>NUCLEOTIDE SEQUENCE [LARGE SCALE GENOMIC DNA]</scope>
    <source>
        <strain evidence="2 3">GH-12</strain>
    </source>
</reference>
<sequence length="310" mass="35145">MKCPGNGVTLEGWLRFDTVYSPSLPLARWPEGTYGPRWNAFNAQSLENTDAALRGLMRLKLTAAPGEEISVTLIFDAKDVWPKAWMSQSSRVFDATESMEACEGFFIIKPAWLRLVGRRPSDPASGSDFRGGLEPPTIFFFFRQLPETVEDLVSLSKRFPKEPELYHFWSFDENGQTSMTEVECQRWHLPVMALEENPNYANLISWPVSTYADIQHWQKARGFKSSTADYALSMGIPAIDVTERIQASDHPPYFQNPSDEEKSKKPKFTSVPRSEGGTEFFHSVIHLNEGVLAEISTDSDVYDRESVSER</sequence>
<gene>
    <name evidence="2" type="ORF">VNI00_009412</name>
</gene>
<dbReference type="EMBL" id="JAYKXP010000035">
    <property type="protein sequence ID" value="KAK7040816.1"/>
    <property type="molecule type" value="Genomic_DNA"/>
</dbReference>